<protein>
    <recommendedName>
        <fullName evidence="7">UNC93-like protein MFSD11</fullName>
    </recommendedName>
    <alternativeName>
        <fullName evidence="8">Major facilitator superfamily domain-containing protein 11</fullName>
    </alternativeName>
</protein>
<dbReference type="Proteomes" id="UP001176961">
    <property type="component" value="Unassembled WGS sequence"/>
</dbReference>
<dbReference type="InterPro" id="IPR036259">
    <property type="entry name" value="MFS_trans_sf"/>
</dbReference>
<dbReference type="InterPro" id="IPR010291">
    <property type="entry name" value="Ion_channel_UNC-93"/>
</dbReference>
<evidence type="ECO:0000256" key="7">
    <source>
        <dbReference type="ARBA" id="ARBA00040302"/>
    </source>
</evidence>
<reference evidence="10" key="1">
    <citation type="submission" date="2023-07" db="EMBL/GenBank/DDBJ databases">
        <authorList>
            <consortium name="CYATHOMIX"/>
        </authorList>
    </citation>
    <scope>NUCLEOTIDE SEQUENCE</scope>
    <source>
        <strain evidence="10">N/A</strain>
    </source>
</reference>
<feature type="transmembrane region" description="Helical" evidence="9">
    <location>
        <begin position="224"/>
        <end position="241"/>
    </location>
</feature>
<dbReference type="Gene3D" id="1.20.1250.20">
    <property type="entry name" value="MFS general substrate transporter like domains"/>
    <property type="match status" value="1"/>
</dbReference>
<accession>A0AA36HHP7</accession>
<dbReference type="PANTHER" id="PTHR23294:SF0">
    <property type="entry name" value="UNC93-LIKE PROTEIN MFSD11"/>
    <property type="match status" value="1"/>
</dbReference>
<dbReference type="GO" id="GO:0016020">
    <property type="term" value="C:membrane"/>
    <property type="evidence" value="ECO:0007669"/>
    <property type="project" value="UniProtKB-SubCell"/>
</dbReference>
<feature type="transmembrane region" description="Helical" evidence="9">
    <location>
        <begin position="49"/>
        <end position="70"/>
    </location>
</feature>
<evidence type="ECO:0000256" key="3">
    <source>
        <dbReference type="ARBA" id="ARBA00022692"/>
    </source>
</evidence>
<feature type="transmembrane region" description="Helical" evidence="9">
    <location>
        <begin position="7"/>
        <end position="29"/>
    </location>
</feature>
<keyword evidence="4 9" id="KW-1133">Transmembrane helix</keyword>
<dbReference type="AlphaFoldDB" id="A0AA36HHP7"/>
<evidence type="ECO:0000313" key="11">
    <source>
        <dbReference type="Proteomes" id="UP001176961"/>
    </source>
</evidence>
<proteinExistence type="inferred from homology"/>
<evidence type="ECO:0000256" key="9">
    <source>
        <dbReference type="SAM" id="Phobius"/>
    </source>
</evidence>
<dbReference type="PANTHER" id="PTHR23294">
    <property type="entry name" value="ET TRANSLATION PRODUCT-RELATED"/>
    <property type="match status" value="1"/>
</dbReference>
<comment type="subcellular location">
    <subcellularLocation>
        <location evidence="1">Membrane</location>
        <topology evidence="1">Multi-pass membrane protein</topology>
    </subcellularLocation>
</comment>
<evidence type="ECO:0000256" key="1">
    <source>
        <dbReference type="ARBA" id="ARBA00004141"/>
    </source>
</evidence>
<evidence type="ECO:0000313" key="10">
    <source>
        <dbReference type="EMBL" id="CAJ0610103.1"/>
    </source>
</evidence>
<evidence type="ECO:0000256" key="4">
    <source>
        <dbReference type="ARBA" id="ARBA00022989"/>
    </source>
</evidence>
<evidence type="ECO:0000256" key="5">
    <source>
        <dbReference type="ARBA" id="ARBA00023136"/>
    </source>
</evidence>
<feature type="transmembrane region" description="Helical" evidence="9">
    <location>
        <begin position="138"/>
        <end position="158"/>
    </location>
</feature>
<keyword evidence="3 9" id="KW-0812">Transmembrane</keyword>
<comment type="similarity">
    <text evidence="2">Belongs to the unc-93 family.</text>
</comment>
<evidence type="ECO:0000256" key="8">
    <source>
        <dbReference type="ARBA" id="ARBA00041910"/>
    </source>
</evidence>
<feature type="transmembrane region" description="Helical" evidence="9">
    <location>
        <begin position="174"/>
        <end position="193"/>
    </location>
</feature>
<dbReference type="EMBL" id="CATQJL010000326">
    <property type="protein sequence ID" value="CAJ0610103.1"/>
    <property type="molecule type" value="Genomic_DNA"/>
</dbReference>
<keyword evidence="11" id="KW-1185">Reference proteome</keyword>
<comment type="caution">
    <text evidence="10">The sequence shown here is derived from an EMBL/GenBank/DDBJ whole genome shotgun (WGS) entry which is preliminary data.</text>
</comment>
<sequence>MVSHSLLNIVQLGLGFFLNFFAFNSQGFIEEPVIESAAKRQNINVHAGYYSLSIIYATFTLGNFVAAPIIDILSPKWGMCLAALCYAAFQAGFLQISEVYLYISSAILGFGAAILWTGQGTYLAQNSNEKTSGRNSGLLWALSEGSLLGGGVFLFIVFHSSETTDNISTSTVRILYGVFTALACLSSLTFALLRPVRVAKVREGKPQYGRLLGSTFRLMFTKRMFLLAIVFAYTGIEQAFWTGY</sequence>
<name>A0AA36HHP7_CYLNA</name>
<feature type="transmembrane region" description="Helical" evidence="9">
    <location>
        <begin position="99"/>
        <end position="117"/>
    </location>
</feature>
<keyword evidence="6" id="KW-0325">Glycoprotein</keyword>
<evidence type="ECO:0000256" key="2">
    <source>
        <dbReference type="ARBA" id="ARBA00009172"/>
    </source>
</evidence>
<dbReference type="InterPro" id="IPR051617">
    <property type="entry name" value="UNC-93-like_regulator"/>
</dbReference>
<evidence type="ECO:0000256" key="6">
    <source>
        <dbReference type="ARBA" id="ARBA00023180"/>
    </source>
</evidence>
<gene>
    <name evidence="10" type="ORF">CYNAS_LOCUS22086</name>
</gene>
<dbReference type="Pfam" id="PF05978">
    <property type="entry name" value="UNC-93"/>
    <property type="match status" value="1"/>
</dbReference>
<keyword evidence="5 9" id="KW-0472">Membrane</keyword>
<dbReference type="SUPFAM" id="SSF103473">
    <property type="entry name" value="MFS general substrate transporter"/>
    <property type="match status" value="1"/>
</dbReference>
<organism evidence="10 11">
    <name type="scientific">Cylicocyclus nassatus</name>
    <name type="common">Nematode worm</name>
    <dbReference type="NCBI Taxonomy" id="53992"/>
    <lineage>
        <taxon>Eukaryota</taxon>
        <taxon>Metazoa</taxon>
        <taxon>Ecdysozoa</taxon>
        <taxon>Nematoda</taxon>
        <taxon>Chromadorea</taxon>
        <taxon>Rhabditida</taxon>
        <taxon>Rhabditina</taxon>
        <taxon>Rhabditomorpha</taxon>
        <taxon>Strongyloidea</taxon>
        <taxon>Strongylidae</taxon>
        <taxon>Cylicocyclus</taxon>
    </lineage>
</organism>